<feature type="domain" description="Peptidase M14" evidence="13">
    <location>
        <begin position="1"/>
        <end position="299"/>
    </location>
</feature>
<dbReference type="Pfam" id="PF00246">
    <property type="entry name" value="Peptidase_M14"/>
    <property type="match status" value="1"/>
</dbReference>
<evidence type="ECO:0000256" key="2">
    <source>
        <dbReference type="ARBA" id="ARBA00005988"/>
    </source>
</evidence>
<dbReference type="GO" id="GO:0006508">
    <property type="term" value="P:proteolysis"/>
    <property type="evidence" value="ECO:0007669"/>
    <property type="project" value="UniProtKB-KW"/>
</dbReference>
<dbReference type="GO" id="GO:0004181">
    <property type="term" value="F:metallocarboxypeptidase activity"/>
    <property type="evidence" value="ECO:0007669"/>
    <property type="project" value="InterPro"/>
</dbReference>
<dbReference type="Proteomes" id="UP000283509">
    <property type="component" value="Unassembled WGS sequence"/>
</dbReference>
<keyword evidence="5" id="KW-0479">Metal-binding</keyword>
<reference evidence="14 15" key="1">
    <citation type="submission" date="2018-04" db="EMBL/GenBank/DDBJ databases">
        <authorList>
            <person name="Zhang X."/>
            <person name="Yuan J."/>
            <person name="Li F."/>
            <person name="Xiang J."/>
        </authorList>
    </citation>
    <scope>NUCLEOTIDE SEQUENCE [LARGE SCALE GENOMIC DNA]</scope>
    <source>
        <tissue evidence="14">Muscle</tissue>
    </source>
</reference>
<dbReference type="SMART" id="SM00631">
    <property type="entry name" value="Zn_pept"/>
    <property type="match status" value="1"/>
</dbReference>
<evidence type="ECO:0000313" key="15">
    <source>
        <dbReference type="Proteomes" id="UP000283509"/>
    </source>
</evidence>
<organism evidence="14 15">
    <name type="scientific">Penaeus vannamei</name>
    <name type="common">Whiteleg shrimp</name>
    <name type="synonym">Litopenaeus vannamei</name>
    <dbReference type="NCBI Taxonomy" id="6689"/>
    <lineage>
        <taxon>Eukaryota</taxon>
        <taxon>Metazoa</taxon>
        <taxon>Ecdysozoa</taxon>
        <taxon>Arthropoda</taxon>
        <taxon>Crustacea</taxon>
        <taxon>Multicrustacea</taxon>
        <taxon>Malacostraca</taxon>
        <taxon>Eumalacostraca</taxon>
        <taxon>Eucarida</taxon>
        <taxon>Decapoda</taxon>
        <taxon>Dendrobranchiata</taxon>
        <taxon>Penaeoidea</taxon>
        <taxon>Penaeidae</taxon>
        <taxon>Penaeus</taxon>
    </lineage>
</organism>
<protein>
    <submittedName>
        <fullName evidence="14">Molting fluid carboxypeptidase A</fullName>
    </submittedName>
</protein>
<dbReference type="OrthoDB" id="3626597at2759"/>
<evidence type="ECO:0000313" key="14">
    <source>
        <dbReference type="EMBL" id="ROT62031.1"/>
    </source>
</evidence>
<proteinExistence type="inferred from homology"/>
<dbReference type="GO" id="GO:0008270">
    <property type="term" value="F:zinc ion binding"/>
    <property type="evidence" value="ECO:0007669"/>
    <property type="project" value="InterPro"/>
</dbReference>
<name>A0A423SCU5_PENVA</name>
<comment type="caution">
    <text evidence="14">The sequence shown here is derived from an EMBL/GenBank/DDBJ whole genome shotgun (WGS) entry which is preliminary data.</text>
</comment>
<dbReference type="Gene3D" id="3.40.630.10">
    <property type="entry name" value="Zn peptidases"/>
    <property type="match status" value="1"/>
</dbReference>
<keyword evidence="4" id="KW-0645">Protease</keyword>
<keyword evidence="6" id="KW-0732">Signal</keyword>
<feature type="compositionally biased region" description="Basic and acidic residues" evidence="11">
    <location>
        <begin position="1"/>
        <end position="16"/>
    </location>
</feature>
<dbReference type="PANTHER" id="PTHR11705">
    <property type="entry name" value="PROTEASE FAMILY M14 CARBOXYPEPTIDASE A,B"/>
    <property type="match status" value="1"/>
</dbReference>
<evidence type="ECO:0000259" key="13">
    <source>
        <dbReference type="PROSITE" id="PS52035"/>
    </source>
</evidence>
<evidence type="ECO:0000256" key="12">
    <source>
        <dbReference type="SAM" id="Phobius"/>
    </source>
</evidence>
<keyword evidence="7" id="KW-0378">Hydrolase</keyword>
<evidence type="ECO:0000256" key="5">
    <source>
        <dbReference type="ARBA" id="ARBA00022723"/>
    </source>
</evidence>
<dbReference type="STRING" id="6689.A0A423SCU5"/>
<dbReference type="SUPFAM" id="SSF53187">
    <property type="entry name" value="Zn-dependent exopeptidases"/>
    <property type="match status" value="1"/>
</dbReference>
<dbReference type="AlphaFoldDB" id="A0A423SCU5"/>
<keyword evidence="9" id="KW-0482">Metalloprotease</keyword>
<dbReference type="PANTHER" id="PTHR11705:SF89">
    <property type="entry name" value="PEPTIDASE M14 CARBOXYPEPTIDASE A DOMAIN-CONTAINING PROTEIN"/>
    <property type="match status" value="1"/>
</dbReference>
<gene>
    <name evidence="14" type="ORF">C7M84_020156</name>
</gene>
<evidence type="ECO:0000256" key="10">
    <source>
        <dbReference type="PROSITE-ProRule" id="PRU01379"/>
    </source>
</evidence>
<keyword evidence="12" id="KW-0472">Membrane</keyword>
<accession>A0A423SCU5</accession>
<feature type="compositionally biased region" description="Basic residues" evidence="11">
    <location>
        <begin position="20"/>
        <end position="30"/>
    </location>
</feature>
<dbReference type="InterPro" id="IPR000834">
    <property type="entry name" value="Peptidase_M14"/>
</dbReference>
<evidence type="ECO:0000256" key="9">
    <source>
        <dbReference type="ARBA" id="ARBA00023049"/>
    </source>
</evidence>
<keyword evidence="12" id="KW-1133">Transmembrane helix</keyword>
<keyword evidence="12" id="KW-0812">Transmembrane</keyword>
<reference evidence="14 15" key="2">
    <citation type="submission" date="2019-01" db="EMBL/GenBank/DDBJ databases">
        <title>The decoding of complex shrimp genome reveals the adaptation for benthos swimmer, frequently molting mechanism and breeding impact on genome.</title>
        <authorList>
            <person name="Sun Y."/>
            <person name="Gao Y."/>
            <person name="Yu Y."/>
        </authorList>
    </citation>
    <scope>NUCLEOTIDE SEQUENCE [LARGE SCALE GENOMIC DNA]</scope>
    <source>
        <tissue evidence="14">Muscle</tissue>
    </source>
</reference>
<feature type="active site" description="Proton donor/acceptor" evidence="10">
    <location>
        <position position="275"/>
    </location>
</feature>
<feature type="transmembrane region" description="Helical" evidence="12">
    <location>
        <begin position="35"/>
        <end position="54"/>
    </location>
</feature>
<dbReference type="FunFam" id="3.40.630.10:FF:000084">
    <property type="entry name" value="Carboxypeptidase B2"/>
    <property type="match status" value="1"/>
</dbReference>
<keyword evidence="8" id="KW-0862">Zinc</keyword>
<evidence type="ECO:0000256" key="1">
    <source>
        <dbReference type="ARBA" id="ARBA00001947"/>
    </source>
</evidence>
<dbReference type="PROSITE" id="PS52035">
    <property type="entry name" value="PEPTIDASE_M14"/>
    <property type="match status" value="1"/>
</dbReference>
<comment type="similarity">
    <text evidence="2 10">Belongs to the peptidase M14 family.</text>
</comment>
<evidence type="ECO:0000256" key="11">
    <source>
        <dbReference type="SAM" id="MobiDB-lite"/>
    </source>
</evidence>
<evidence type="ECO:0000256" key="8">
    <source>
        <dbReference type="ARBA" id="ARBA00022833"/>
    </source>
</evidence>
<evidence type="ECO:0000256" key="7">
    <source>
        <dbReference type="ARBA" id="ARBA00022801"/>
    </source>
</evidence>
<comment type="cofactor">
    <cofactor evidence="1">
        <name>Zn(2+)</name>
        <dbReference type="ChEBI" id="CHEBI:29105"/>
    </cofactor>
</comment>
<dbReference type="GO" id="GO:0005615">
    <property type="term" value="C:extracellular space"/>
    <property type="evidence" value="ECO:0007669"/>
    <property type="project" value="TreeGrafter"/>
</dbReference>
<evidence type="ECO:0000256" key="3">
    <source>
        <dbReference type="ARBA" id="ARBA00022645"/>
    </source>
</evidence>
<dbReference type="EMBL" id="QCYY01003863">
    <property type="protein sequence ID" value="ROT62031.1"/>
    <property type="molecule type" value="Genomic_DNA"/>
</dbReference>
<evidence type="ECO:0000256" key="6">
    <source>
        <dbReference type="ARBA" id="ARBA00022729"/>
    </source>
</evidence>
<keyword evidence="3 14" id="KW-0121">Carboxypeptidase</keyword>
<evidence type="ECO:0000256" key="4">
    <source>
        <dbReference type="ARBA" id="ARBA00022670"/>
    </source>
</evidence>
<keyword evidence="15" id="KW-1185">Reference proteome</keyword>
<feature type="region of interest" description="Disordered" evidence="11">
    <location>
        <begin position="1"/>
        <end position="30"/>
    </location>
</feature>
<sequence length="381" mass="43607">MMQQEKQRADRPRDPPLLKSKGRKKTNRMKGKKQFVLIEAGFATPFFLRLHLLLSLPLRTIRPCHTIGLRAPFLPTGAHAREWLSPAMATFLAQKLADAGKKFLQHVAVVLVPMANPDGYEFSHTDDRLWRKNRRNTSKSECKGVDLNRNWSKSWGTSGSSSNPCSEIYRGPQSFSEPESRALRDLARVWIKKFTLFLSLHSYGSYILYPWSHTQTASARNRPLKNIARKITKYLKTNGYKNFLYGQTSSTLYQASGTSEDYMLTAGIKYDYTVELPGFSFQFNVKKIKSVSRAFWEMLVCIFGDIGKQKKLKEYCSKRIVKIMLEDGSSYSDWVDKEIPLDEAKDIVREKYKEKHKNKVQTTTAVNTSLPAATKETMGGF</sequence>